<dbReference type="PANTHER" id="PTHR30537">
    <property type="entry name" value="HTH-TYPE TRANSCRIPTIONAL REGULATOR"/>
    <property type="match status" value="1"/>
</dbReference>
<proteinExistence type="inferred from homology"/>
<dbReference type="InterPro" id="IPR036388">
    <property type="entry name" value="WH-like_DNA-bd_sf"/>
</dbReference>
<dbReference type="PROSITE" id="PS50931">
    <property type="entry name" value="HTH_LYSR"/>
    <property type="match status" value="1"/>
</dbReference>
<gene>
    <name evidence="6" type="ordered locus">Plav_0825</name>
</gene>
<dbReference type="STRING" id="402881.Plav_0825"/>
<accession>A7HRB5</accession>
<name>A7HRB5_PARL1</name>
<dbReference type="KEGG" id="pla:Plav_0825"/>
<dbReference type="InterPro" id="IPR058163">
    <property type="entry name" value="LysR-type_TF_proteobact-type"/>
</dbReference>
<dbReference type="Pfam" id="PF03466">
    <property type="entry name" value="LysR_substrate"/>
    <property type="match status" value="1"/>
</dbReference>
<dbReference type="InterPro" id="IPR005119">
    <property type="entry name" value="LysR_subst-bd"/>
</dbReference>
<organism evidence="6 7">
    <name type="scientific">Parvibaculum lavamentivorans (strain DS-1 / DSM 13023 / NCIMB 13966)</name>
    <dbReference type="NCBI Taxonomy" id="402881"/>
    <lineage>
        <taxon>Bacteria</taxon>
        <taxon>Pseudomonadati</taxon>
        <taxon>Pseudomonadota</taxon>
        <taxon>Alphaproteobacteria</taxon>
        <taxon>Hyphomicrobiales</taxon>
        <taxon>Parvibaculaceae</taxon>
        <taxon>Parvibaculum</taxon>
    </lineage>
</organism>
<keyword evidence="7" id="KW-1185">Reference proteome</keyword>
<dbReference type="OrthoDB" id="9796526at2"/>
<evidence type="ECO:0000256" key="4">
    <source>
        <dbReference type="ARBA" id="ARBA00023163"/>
    </source>
</evidence>
<dbReference type="InterPro" id="IPR036390">
    <property type="entry name" value="WH_DNA-bd_sf"/>
</dbReference>
<evidence type="ECO:0000256" key="1">
    <source>
        <dbReference type="ARBA" id="ARBA00009437"/>
    </source>
</evidence>
<dbReference type="HOGENOM" id="CLU_039613_2_0_5"/>
<evidence type="ECO:0000259" key="5">
    <source>
        <dbReference type="PROSITE" id="PS50931"/>
    </source>
</evidence>
<evidence type="ECO:0000313" key="7">
    <source>
        <dbReference type="Proteomes" id="UP000006377"/>
    </source>
</evidence>
<evidence type="ECO:0000313" key="6">
    <source>
        <dbReference type="EMBL" id="ABS62448.1"/>
    </source>
</evidence>
<dbReference type="Pfam" id="PF00126">
    <property type="entry name" value="HTH_1"/>
    <property type="match status" value="1"/>
</dbReference>
<protein>
    <submittedName>
        <fullName evidence="6">Transcriptional regulator, LysR family</fullName>
    </submittedName>
</protein>
<dbReference type="SUPFAM" id="SSF53850">
    <property type="entry name" value="Periplasmic binding protein-like II"/>
    <property type="match status" value="1"/>
</dbReference>
<sequence>MNNDANWDAYRIFLAVVDTQSLSGAGRRLKLSHATVGRHIATLEKRLGTKLFVREPTGYALTGAGERLRAEVEPMSLAAERALHAASSEDGQAQGLVRVAIPHSIASYWFMPYLDEFAARHPGIEIEIVNEVTQVSVKRRDADIVIRPYGPGRENVVGRKIGRIGVGFYASRSYAERFGLPSKREEWKEHRIIGFGGRAAEVELADWLAHVTQGARVALRCFSDADLVQAVRAGVGISTLVCLTGDHYDDLIRIAPQKLANGTEMWLLAHPDLRDTAPVRAVIDFLGEKAKVDRDRLAGRNVT</sequence>
<dbReference type="AlphaFoldDB" id="A7HRB5"/>
<dbReference type="EMBL" id="CP000774">
    <property type="protein sequence ID" value="ABS62448.1"/>
    <property type="molecule type" value="Genomic_DNA"/>
</dbReference>
<dbReference type="InterPro" id="IPR000847">
    <property type="entry name" value="LysR_HTH_N"/>
</dbReference>
<evidence type="ECO:0000256" key="3">
    <source>
        <dbReference type="ARBA" id="ARBA00023125"/>
    </source>
</evidence>
<dbReference type="Proteomes" id="UP000006377">
    <property type="component" value="Chromosome"/>
</dbReference>
<dbReference type="GO" id="GO:0043565">
    <property type="term" value="F:sequence-specific DNA binding"/>
    <property type="evidence" value="ECO:0007669"/>
    <property type="project" value="TreeGrafter"/>
</dbReference>
<dbReference type="GO" id="GO:0006351">
    <property type="term" value="P:DNA-templated transcription"/>
    <property type="evidence" value="ECO:0007669"/>
    <property type="project" value="TreeGrafter"/>
</dbReference>
<comment type="similarity">
    <text evidence="1">Belongs to the LysR transcriptional regulatory family.</text>
</comment>
<reference evidence="6 7" key="1">
    <citation type="journal article" date="2011" name="Stand. Genomic Sci.">
        <title>Complete genome sequence of Parvibaculum lavamentivorans type strain (DS-1(T)).</title>
        <authorList>
            <person name="Schleheck D."/>
            <person name="Weiss M."/>
            <person name="Pitluck S."/>
            <person name="Bruce D."/>
            <person name="Land M.L."/>
            <person name="Han S."/>
            <person name="Saunders E."/>
            <person name="Tapia R."/>
            <person name="Detter C."/>
            <person name="Brettin T."/>
            <person name="Han J."/>
            <person name="Woyke T."/>
            <person name="Goodwin L."/>
            <person name="Pennacchio L."/>
            <person name="Nolan M."/>
            <person name="Cook A.M."/>
            <person name="Kjelleberg S."/>
            <person name="Thomas T."/>
        </authorList>
    </citation>
    <scope>NUCLEOTIDE SEQUENCE [LARGE SCALE GENOMIC DNA]</scope>
    <source>
        <strain evidence="7">DS-1 / DSM 13023 / NCIMB 13966</strain>
    </source>
</reference>
<keyword evidence="2" id="KW-0805">Transcription regulation</keyword>
<dbReference type="GO" id="GO:0003700">
    <property type="term" value="F:DNA-binding transcription factor activity"/>
    <property type="evidence" value="ECO:0007669"/>
    <property type="project" value="InterPro"/>
</dbReference>
<keyword evidence="3" id="KW-0238">DNA-binding</keyword>
<dbReference type="PANTHER" id="PTHR30537:SF3">
    <property type="entry name" value="TRANSCRIPTIONAL REGULATORY PROTEIN"/>
    <property type="match status" value="1"/>
</dbReference>
<dbReference type="RefSeq" id="WP_012109698.1">
    <property type="nucleotide sequence ID" value="NC_009719.1"/>
</dbReference>
<dbReference type="eggNOG" id="COG0583">
    <property type="taxonomic scope" value="Bacteria"/>
</dbReference>
<dbReference type="SUPFAM" id="SSF46785">
    <property type="entry name" value="Winged helix' DNA-binding domain"/>
    <property type="match status" value="1"/>
</dbReference>
<keyword evidence="4" id="KW-0804">Transcription</keyword>
<evidence type="ECO:0000256" key="2">
    <source>
        <dbReference type="ARBA" id="ARBA00023015"/>
    </source>
</evidence>
<dbReference type="Gene3D" id="1.10.10.10">
    <property type="entry name" value="Winged helix-like DNA-binding domain superfamily/Winged helix DNA-binding domain"/>
    <property type="match status" value="1"/>
</dbReference>
<feature type="domain" description="HTH lysR-type" evidence="5">
    <location>
        <begin position="11"/>
        <end position="62"/>
    </location>
</feature>
<dbReference type="Gene3D" id="3.40.190.290">
    <property type="match status" value="1"/>
</dbReference>